<sequence>MDGKRKRSSSSSSISCYNYEDKILKRNDVFREFNFTGINIDGESGSSSSNIFNPQDQGSPIGLRLSLSVSDINQLELQLSQNTRQQMPPQINNINQQQRLIVHPQPNHHHKLKVSSIPAVYLEIGNWRWESKLHEGDLMAKFYYGMKKLVWEFIDGHLKKKIEIRWSQISAINSSYVHHHQNKTTTTRLQIQV</sequence>
<dbReference type="InterPro" id="IPR057939">
    <property type="entry name" value="TRF2_HOY1_PH"/>
</dbReference>
<dbReference type="PANTHER" id="PTHR33494">
    <property type="entry name" value="OS02G0793800 PROTEIN"/>
    <property type="match status" value="1"/>
</dbReference>
<reference evidence="2 3" key="1">
    <citation type="submission" date="2024-04" db="EMBL/GenBank/DDBJ databases">
        <title>The reference genome of an endangered Asteraceae, Deinandra increscens subsp. villosa, native to the Central Coast of California.</title>
        <authorList>
            <person name="Guilliams M."/>
            <person name="Hasenstab-Lehman K."/>
            <person name="Meyer R."/>
            <person name="Mcevoy S."/>
        </authorList>
    </citation>
    <scope>NUCLEOTIDE SEQUENCE [LARGE SCALE GENOMIC DNA]</scope>
    <source>
        <tissue evidence="2">Leaf</tissue>
    </source>
</reference>
<keyword evidence="3" id="KW-1185">Reference proteome</keyword>
<dbReference type="Pfam" id="PF24818">
    <property type="entry name" value="PH_TRF2_HOY1"/>
    <property type="match status" value="1"/>
</dbReference>
<feature type="domain" description="TRF2/HOY1 PH-like" evidence="1">
    <location>
        <begin position="117"/>
        <end position="182"/>
    </location>
</feature>
<comment type="caution">
    <text evidence="2">The sequence shown here is derived from an EMBL/GenBank/DDBJ whole genome shotgun (WGS) entry which is preliminary data.</text>
</comment>
<accession>A0AAP0DCY8</accession>
<protein>
    <recommendedName>
        <fullName evidence="1">TRF2/HOY1 PH-like domain-containing protein</fullName>
    </recommendedName>
</protein>
<organism evidence="2 3">
    <name type="scientific">Deinandra increscens subsp. villosa</name>
    <dbReference type="NCBI Taxonomy" id="3103831"/>
    <lineage>
        <taxon>Eukaryota</taxon>
        <taxon>Viridiplantae</taxon>
        <taxon>Streptophyta</taxon>
        <taxon>Embryophyta</taxon>
        <taxon>Tracheophyta</taxon>
        <taxon>Spermatophyta</taxon>
        <taxon>Magnoliopsida</taxon>
        <taxon>eudicotyledons</taxon>
        <taxon>Gunneridae</taxon>
        <taxon>Pentapetalae</taxon>
        <taxon>asterids</taxon>
        <taxon>campanulids</taxon>
        <taxon>Asterales</taxon>
        <taxon>Asteraceae</taxon>
        <taxon>Asteroideae</taxon>
        <taxon>Heliantheae alliance</taxon>
        <taxon>Madieae</taxon>
        <taxon>Madiinae</taxon>
        <taxon>Deinandra</taxon>
    </lineage>
</organism>
<evidence type="ECO:0000313" key="3">
    <source>
        <dbReference type="Proteomes" id="UP001408789"/>
    </source>
</evidence>
<dbReference type="PANTHER" id="PTHR33494:SF5">
    <property type="entry name" value="F10A16.6 PROTEIN"/>
    <property type="match status" value="1"/>
</dbReference>
<dbReference type="EMBL" id="JBCNJP010000012">
    <property type="protein sequence ID" value="KAK9070670.1"/>
    <property type="molecule type" value="Genomic_DNA"/>
</dbReference>
<gene>
    <name evidence="2" type="ORF">SSX86_011072</name>
</gene>
<dbReference type="Proteomes" id="UP001408789">
    <property type="component" value="Unassembled WGS sequence"/>
</dbReference>
<proteinExistence type="predicted"/>
<evidence type="ECO:0000313" key="2">
    <source>
        <dbReference type="EMBL" id="KAK9070670.1"/>
    </source>
</evidence>
<dbReference type="AlphaFoldDB" id="A0AAP0DCY8"/>
<name>A0AAP0DCY8_9ASTR</name>
<evidence type="ECO:0000259" key="1">
    <source>
        <dbReference type="Pfam" id="PF24818"/>
    </source>
</evidence>